<keyword evidence="1" id="KW-0805">Transcription regulation</keyword>
<keyword evidence="3" id="KW-0804">Transcription</keyword>
<dbReference type="CDD" id="cd06267">
    <property type="entry name" value="PBP1_LacI_sugar_binding-like"/>
    <property type="match status" value="1"/>
</dbReference>
<dbReference type="InterPro" id="IPR028082">
    <property type="entry name" value="Peripla_BP_I"/>
</dbReference>
<organism evidence="5 6">
    <name type="scientific">Phytohabitans maris</name>
    <dbReference type="NCBI Taxonomy" id="3071409"/>
    <lineage>
        <taxon>Bacteria</taxon>
        <taxon>Bacillati</taxon>
        <taxon>Actinomycetota</taxon>
        <taxon>Actinomycetes</taxon>
        <taxon>Micromonosporales</taxon>
        <taxon>Micromonosporaceae</taxon>
    </lineage>
</organism>
<dbReference type="RefSeq" id="WP_308711927.1">
    <property type="nucleotide sequence ID" value="NZ_JAVHUY010000007.1"/>
</dbReference>
<accession>A0ABU0ZE04</accession>
<evidence type="ECO:0000256" key="3">
    <source>
        <dbReference type="ARBA" id="ARBA00023163"/>
    </source>
</evidence>
<reference evidence="5 6" key="1">
    <citation type="submission" date="2023-08" db="EMBL/GenBank/DDBJ databases">
        <title>Phytohabitans sansha sp. nov., isolated from marine sediment.</title>
        <authorList>
            <person name="Zhao Y."/>
            <person name="Yi K."/>
        </authorList>
    </citation>
    <scope>NUCLEOTIDE SEQUENCE [LARGE SCALE GENOMIC DNA]</scope>
    <source>
        <strain evidence="5 6">ZYX-F-186</strain>
    </source>
</reference>
<sequence length="281" mass="29996">MLTDIANPFYTEVAAGVIDAARANGYEVFLAHTQERPDALSDVLKAMVAREVDGVVVTVLHSDDGDVVRWLRSARIPFVQLSRRIPHLEADFVGIDDTAAAAAIMEHAADHGYRDVAVIAGPRNSSASAARADSFLQAAQRRGIRLVGARRINTYLTEDGGHRAVTHLLAKGPRPRALVCGSDAIAAGAISALRASGSRVPDDVAVTGFDGLFPRTSPLAELTTVSQPRREMAEVAVEMLIHRINGGRRAVQTSIRPHQLRIGTSCGCPPLKTNANVYLAA</sequence>
<dbReference type="Pfam" id="PF13377">
    <property type="entry name" value="Peripla_BP_3"/>
    <property type="match status" value="1"/>
</dbReference>
<keyword evidence="2" id="KW-0238">DNA-binding</keyword>
<evidence type="ECO:0000256" key="1">
    <source>
        <dbReference type="ARBA" id="ARBA00023015"/>
    </source>
</evidence>
<protein>
    <submittedName>
        <fullName evidence="5">Substrate-binding domain-containing protein</fullName>
    </submittedName>
</protein>
<evidence type="ECO:0000259" key="4">
    <source>
        <dbReference type="Pfam" id="PF13377"/>
    </source>
</evidence>
<dbReference type="Gene3D" id="3.40.50.2300">
    <property type="match status" value="2"/>
</dbReference>
<dbReference type="EMBL" id="JAVHUY010000007">
    <property type="protein sequence ID" value="MDQ7904656.1"/>
    <property type="molecule type" value="Genomic_DNA"/>
</dbReference>
<keyword evidence="6" id="KW-1185">Reference proteome</keyword>
<comment type="caution">
    <text evidence="5">The sequence shown here is derived from an EMBL/GenBank/DDBJ whole genome shotgun (WGS) entry which is preliminary data.</text>
</comment>
<dbReference type="Proteomes" id="UP001230908">
    <property type="component" value="Unassembled WGS sequence"/>
</dbReference>
<evidence type="ECO:0000313" key="5">
    <source>
        <dbReference type="EMBL" id="MDQ7904656.1"/>
    </source>
</evidence>
<evidence type="ECO:0000256" key="2">
    <source>
        <dbReference type="ARBA" id="ARBA00023125"/>
    </source>
</evidence>
<dbReference type="InterPro" id="IPR046335">
    <property type="entry name" value="LacI/GalR-like_sensor"/>
</dbReference>
<dbReference type="PANTHER" id="PTHR30146">
    <property type="entry name" value="LACI-RELATED TRANSCRIPTIONAL REPRESSOR"/>
    <property type="match status" value="1"/>
</dbReference>
<dbReference type="SUPFAM" id="SSF53822">
    <property type="entry name" value="Periplasmic binding protein-like I"/>
    <property type="match status" value="1"/>
</dbReference>
<name>A0ABU0ZE04_9ACTN</name>
<feature type="domain" description="Transcriptional regulator LacI/GalR-like sensor" evidence="4">
    <location>
        <begin position="106"/>
        <end position="266"/>
    </location>
</feature>
<gene>
    <name evidence="5" type="ORF">RB614_08985</name>
</gene>
<dbReference type="PANTHER" id="PTHR30146:SF109">
    <property type="entry name" value="HTH-TYPE TRANSCRIPTIONAL REGULATOR GALS"/>
    <property type="match status" value="1"/>
</dbReference>
<proteinExistence type="predicted"/>
<evidence type="ECO:0000313" key="6">
    <source>
        <dbReference type="Proteomes" id="UP001230908"/>
    </source>
</evidence>